<evidence type="ECO:0000313" key="2">
    <source>
        <dbReference type="Proteomes" id="UP000078492"/>
    </source>
</evidence>
<dbReference type="STRING" id="471704.A0A195EJX8"/>
<dbReference type="AlphaFoldDB" id="A0A195EJX8"/>
<keyword evidence="2" id="KW-1185">Reference proteome</keyword>
<gene>
    <name evidence="1" type="ORF">ALC57_02277</name>
</gene>
<evidence type="ECO:0000313" key="1">
    <source>
        <dbReference type="EMBL" id="KYN28217.1"/>
    </source>
</evidence>
<name>A0A195EJX8_9HYME</name>
<dbReference type="EMBL" id="KQ978801">
    <property type="protein sequence ID" value="KYN28217.1"/>
    <property type="molecule type" value="Genomic_DNA"/>
</dbReference>
<dbReference type="Proteomes" id="UP000078492">
    <property type="component" value="Unassembled WGS sequence"/>
</dbReference>
<organism evidence="1 2">
    <name type="scientific">Trachymyrmex cornetzi</name>
    <dbReference type="NCBI Taxonomy" id="471704"/>
    <lineage>
        <taxon>Eukaryota</taxon>
        <taxon>Metazoa</taxon>
        <taxon>Ecdysozoa</taxon>
        <taxon>Arthropoda</taxon>
        <taxon>Hexapoda</taxon>
        <taxon>Insecta</taxon>
        <taxon>Pterygota</taxon>
        <taxon>Neoptera</taxon>
        <taxon>Endopterygota</taxon>
        <taxon>Hymenoptera</taxon>
        <taxon>Apocrita</taxon>
        <taxon>Aculeata</taxon>
        <taxon>Formicoidea</taxon>
        <taxon>Formicidae</taxon>
        <taxon>Myrmicinae</taxon>
        <taxon>Trachymyrmex</taxon>
    </lineage>
</organism>
<sequence length="158" mass="18480">MILAVENKITKLEMYEQMKESPVCPLTDREEWKIEYSEKRGSNQELALYFSLYWYMRTKQYPILRGYTVWFLNGSSYGRDGNTNAAGAFGYKIFTTDVYPEYEKARSVHKALSEMERRLAEDKQNESEIVCNCTAALVTETKIGYMPIETDLSIARYR</sequence>
<dbReference type="SUPFAM" id="SSF82544">
    <property type="entry name" value="GckA/TtuD-like"/>
    <property type="match status" value="1"/>
</dbReference>
<reference evidence="1 2" key="1">
    <citation type="submission" date="2015-09" db="EMBL/GenBank/DDBJ databases">
        <title>Trachymyrmex cornetzi WGS genome.</title>
        <authorList>
            <person name="Nygaard S."/>
            <person name="Hu H."/>
            <person name="Boomsma J."/>
            <person name="Zhang G."/>
        </authorList>
    </citation>
    <scope>NUCLEOTIDE SEQUENCE [LARGE SCALE GENOMIC DNA]</scope>
    <source>
        <strain evidence="1">Tcor2-1</strain>
        <tissue evidence="1">Whole body</tissue>
    </source>
</reference>
<dbReference type="Gene3D" id="3.40.1480.10">
    <property type="entry name" value="MOFRL domain"/>
    <property type="match status" value="1"/>
</dbReference>
<protein>
    <submittedName>
        <fullName evidence="1">Uncharacterized protein</fullName>
    </submittedName>
</protein>
<proteinExistence type="predicted"/>
<dbReference type="InterPro" id="IPR037035">
    <property type="entry name" value="GK-like_C_sf"/>
</dbReference>
<accession>A0A195EJX8</accession>